<accession>A0A8H7S7C1</accession>
<evidence type="ECO:0000256" key="2">
    <source>
        <dbReference type="ARBA" id="ARBA00008350"/>
    </source>
</evidence>
<dbReference type="GO" id="GO:0071233">
    <property type="term" value="P:cellular response to L-leucine"/>
    <property type="evidence" value="ECO:0007669"/>
    <property type="project" value="TreeGrafter"/>
</dbReference>
<dbReference type="InterPro" id="IPR006730">
    <property type="entry name" value="Sestrin"/>
</dbReference>
<feature type="region of interest" description="Disordered" evidence="4">
    <location>
        <begin position="242"/>
        <end position="289"/>
    </location>
</feature>
<dbReference type="OrthoDB" id="337464at2759"/>
<dbReference type="GO" id="GO:1990253">
    <property type="term" value="P:cellular response to leucine starvation"/>
    <property type="evidence" value="ECO:0007669"/>
    <property type="project" value="TreeGrafter"/>
</dbReference>
<feature type="region of interest" description="Disordered" evidence="4">
    <location>
        <begin position="616"/>
        <end position="662"/>
    </location>
</feature>
<dbReference type="GO" id="GO:1904262">
    <property type="term" value="P:negative regulation of TORC1 signaling"/>
    <property type="evidence" value="ECO:0007669"/>
    <property type="project" value="TreeGrafter"/>
</dbReference>
<feature type="compositionally biased region" description="Low complexity" evidence="4">
    <location>
        <begin position="634"/>
        <end position="649"/>
    </location>
</feature>
<dbReference type="AlphaFoldDB" id="A0A8H7S7C1"/>
<dbReference type="GO" id="GO:0016239">
    <property type="term" value="P:positive regulation of macroautophagy"/>
    <property type="evidence" value="ECO:0007669"/>
    <property type="project" value="TreeGrafter"/>
</dbReference>
<protein>
    <recommendedName>
        <fullName evidence="7">Sestrin</fullName>
    </recommendedName>
</protein>
<evidence type="ECO:0000256" key="4">
    <source>
        <dbReference type="SAM" id="MobiDB-lite"/>
    </source>
</evidence>
<feature type="compositionally biased region" description="Polar residues" evidence="4">
    <location>
        <begin position="520"/>
        <end position="535"/>
    </location>
</feature>
<dbReference type="PANTHER" id="PTHR12474:SF0">
    <property type="entry name" value="SESTRIN HOMOLOG"/>
    <property type="match status" value="1"/>
</dbReference>
<dbReference type="Proteomes" id="UP000646827">
    <property type="component" value="Unassembled WGS sequence"/>
</dbReference>
<dbReference type="GO" id="GO:1901031">
    <property type="term" value="P:regulation of response to reactive oxygen species"/>
    <property type="evidence" value="ECO:0007669"/>
    <property type="project" value="InterPro"/>
</dbReference>
<dbReference type="GO" id="GO:0016684">
    <property type="term" value="F:oxidoreductase activity, acting on peroxide as acceptor"/>
    <property type="evidence" value="ECO:0007669"/>
    <property type="project" value="TreeGrafter"/>
</dbReference>
<sequence length="845" mass="94999">MNHDQQRQALASGSSIASTEELEAARDVRALQLQASRLRVALFKNLQVESIDDRQAALEKIIQVVKSYLRVARSPFFSSSTYSSSNNATNNSTDVPLTPLLASSASHHHRIPVVATINDNSSETTDHYHHCSGTTATVTATTALESIPYDDNATSDETMTDEQLRYFLLTMLRLAHTCPFSDVRHTFTDFLQKTADSRVMFAPQASHLSPSIFIPLKDIFSLESSASYKTFISYPRPEHLSISPWSQDTDDEHQQQSDSTTNSSLKKRSDSNSNNNNNNTTKICSTGGRPSDEYVRQMMTKTFIDEGRLGNLFRVMSFFPTFYEIYTTTFNQILKSSVGPVSRTWKCYLGILAAAEHKCQYLVSLLQLEFLQSGGDPRWLKGINRCPIKLRRISRLVLKLARQPWRLTSNDLMDLVRRPGAIVGETWSKGELVQAIVVISTFLGLSSFVLGCGISPELDMRGGFYVHGGRQGEYLEGVEHELDEWVPLSPSNDVVRAAASTATGWHDSNITFDDSRRTSITDNNNGHDQPFSSDNGAGLGVSVDDDNDVMEHQQLQQQQQRNGADEDEGMGETPGSGGVAQTNSVVSKLKSHHTGGSPLKNVLLESLEKLNLSNNNERQQQLAASDDQNDYDQENNNNDVTTTNTTITTSEDDNSILSEHQEPTKWTFNQLYEDLNRFTDIKAAEEFNHNMEEEPVQIEQVMSEEYCWEDLGCDLVNQFLPELGDGLDEEFNEALSITDWTIFHHTSDSNIDTGPLRRAMWYYTQKILGLIKEDYDYEDVSIYLSQRNKEYIKKVCQRPYEISYSDWNNIGLSLRPEEKCHVNLLIASAKKQALFSYALAAVDQV</sequence>
<feature type="compositionally biased region" description="Low complexity" evidence="4">
    <location>
        <begin position="271"/>
        <end position="286"/>
    </location>
</feature>
<gene>
    <name evidence="5" type="ORF">INT45_008248</name>
</gene>
<organism evidence="5 6">
    <name type="scientific">Circinella minor</name>
    <dbReference type="NCBI Taxonomy" id="1195481"/>
    <lineage>
        <taxon>Eukaryota</taxon>
        <taxon>Fungi</taxon>
        <taxon>Fungi incertae sedis</taxon>
        <taxon>Mucoromycota</taxon>
        <taxon>Mucoromycotina</taxon>
        <taxon>Mucoromycetes</taxon>
        <taxon>Mucorales</taxon>
        <taxon>Lichtheimiaceae</taxon>
        <taxon>Circinella</taxon>
    </lineage>
</organism>
<feature type="region of interest" description="Disordered" evidence="4">
    <location>
        <begin position="506"/>
        <end position="581"/>
    </location>
</feature>
<dbReference type="PANTHER" id="PTHR12474">
    <property type="entry name" value="P53 REGULATED PA26 NUCLEAR PROTEIN SESTRIN"/>
    <property type="match status" value="1"/>
</dbReference>
<dbReference type="GO" id="GO:0005737">
    <property type="term" value="C:cytoplasm"/>
    <property type="evidence" value="ECO:0007669"/>
    <property type="project" value="UniProtKB-SubCell"/>
</dbReference>
<comment type="subcellular location">
    <subcellularLocation>
        <location evidence="1">Cytoplasm</location>
    </subcellularLocation>
</comment>
<dbReference type="SUPFAM" id="SSF69118">
    <property type="entry name" value="AhpD-like"/>
    <property type="match status" value="1"/>
</dbReference>
<dbReference type="Gene3D" id="1.20.1290.10">
    <property type="entry name" value="AhpD-like"/>
    <property type="match status" value="1"/>
</dbReference>
<keyword evidence="6" id="KW-1185">Reference proteome</keyword>
<evidence type="ECO:0000256" key="1">
    <source>
        <dbReference type="ARBA" id="ARBA00004496"/>
    </source>
</evidence>
<comment type="similarity">
    <text evidence="2">Belongs to the sestrin family.</text>
</comment>
<name>A0A8H7S7C1_9FUNG</name>
<keyword evidence="3" id="KW-0963">Cytoplasm</keyword>
<reference evidence="5 6" key="1">
    <citation type="submission" date="2020-12" db="EMBL/GenBank/DDBJ databases">
        <title>Metabolic potential, ecology and presence of endohyphal bacteria is reflected in genomic diversity of Mucoromycotina.</title>
        <authorList>
            <person name="Muszewska A."/>
            <person name="Okrasinska A."/>
            <person name="Steczkiewicz K."/>
            <person name="Drgas O."/>
            <person name="Orlowska M."/>
            <person name="Perlinska-Lenart U."/>
            <person name="Aleksandrzak-Piekarczyk T."/>
            <person name="Szatraj K."/>
            <person name="Zielenkiewicz U."/>
            <person name="Pilsyk S."/>
            <person name="Malc E."/>
            <person name="Mieczkowski P."/>
            <person name="Kruszewska J.S."/>
            <person name="Biernat P."/>
            <person name="Pawlowska J."/>
        </authorList>
    </citation>
    <scope>NUCLEOTIDE SEQUENCE [LARGE SCALE GENOMIC DNA]</scope>
    <source>
        <strain evidence="5 6">CBS 142.35</strain>
    </source>
</reference>
<evidence type="ECO:0000313" key="5">
    <source>
        <dbReference type="EMBL" id="KAG2223047.1"/>
    </source>
</evidence>
<dbReference type="InterPro" id="IPR029032">
    <property type="entry name" value="AhpD-like"/>
</dbReference>
<dbReference type="GO" id="GO:0070728">
    <property type="term" value="F:L-leucine binding"/>
    <property type="evidence" value="ECO:0007669"/>
    <property type="project" value="TreeGrafter"/>
</dbReference>
<dbReference type="EMBL" id="JAEPRB010000069">
    <property type="protein sequence ID" value="KAG2223047.1"/>
    <property type="molecule type" value="Genomic_DNA"/>
</dbReference>
<proteinExistence type="inferred from homology"/>
<evidence type="ECO:0008006" key="7">
    <source>
        <dbReference type="Google" id="ProtNLM"/>
    </source>
</evidence>
<comment type="caution">
    <text evidence="5">The sequence shown here is derived from an EMBL/GenBank/DDBJ whole genome shotgun (WGS) entry which is preliminary data.</text>
</comment>
<evidence type="ECO:0000313" key="6">
    <source>
        <dbReference type="Proteomes" id="UP000646827"/>
    </source>
</evidence>
<dbReference type="GO" id="GO:0005634">
    <property type="term" value="C:nucleus"/>
    <property type="evidence" value="ECO:0007669"/>
    <property type="project" value="InterPro"/>
</dbReference>
<evidence type="ECO:0000256" key="3">
    <source>
        <dbReference type="ARBA" id="ARBA00022490"/>
    </source>
</evidence>
<dbReference type="Pfam" id="PF04636">
    <property type="entry name" value="PA26"/>
    <property type="match status" value="1"/>
</dbReference>